<sequence>MHVYQFLRVLDVENLELDVIPSEVGLLVRIAYLAVGGRFANIPPSFPSPDNFWNMRQLKQLYVRGDLISGGGVLPVENVDSSSALHGLERISGVVISYAGSKRVMEKFPNIRKLKCRFEGFKNEERDVVEIVVPDILSHLESLHMAIDEYRLHKDFDIVVL</sequence>
<evidence type="ECO:0000313" key="1">
    <source>
        <dbReference type="EMBL" id="CAI9101009.1"/>
    </source>
</evidence>
<gene>
    <name evidence="1" type="ORF">OLC1_LOCUS10698</name>
</gene>
<accession>A0AAV1CZF4</accession>
<proteinExistence type="predicted"/>
<dbReference type="EMBL" id="OX459120">
    <property type="protein sequence ID" value="CAI9101009.1"/>
    <property type="molecule type" value="Genomic_DNA"/>
</dbReference>
<dbReference type="Proteomes" id="UP001161247">
    <property type="component" value="Chromosome 3"/>
</dbReference>
<name>A0AAV1CZF4_OLDCO</name>
<evidence type="ECO:0000313" key="2">
    <source>
        <dbReference type="Proteomes" id="UP001161247"/>
    </source>
</evidence>
<keyword evidence="2" id="KW-1185">Reference proteome</keyword>
<dbReference type="Gene3D" id="3.80.10.10">
    <property type="entry name" value="Ribonuclease Inhibitor"/>
    <property type="match status" value="1"/>
</dbReference>
<dbReference type="AlphaFoldDB" id="A0AAV1CZF4"/>
<dbReference type="InterPro" id="IPR032675">
    <property type="entry name" value="LRR_dom_sf"/>
</dbReference>
<dbReference type="SUPFAM" id="SSF52047">
    <property type="entry name" value="RNI-like"/>
    <property type="match status" value="1"/>
</dbReference>
<organism evidence="1 2">
    <name type="scientific">Oldenlandia corymbosa var. corymbosa</name>
    <dbReference type="NCBI Taxonomy" id="529605"/>
    <lineage>
        <taxon>Eukaryota</taxon>
        <taxon>Viridiplantae</taxon>
        <taxon>Streptophyta</taxon>
        <taxon>Embryophyta</taxon>
        <taxon>Tracheophyta</taxon>
        <taxon>Spermatophyta</taxon>
        <taxon>Magnoliopsida</taxon>
        <taxon>eudicotyledons</taxon>
        <taxon>Gunneridae</taxon>
        <taxon>Pentapetalae</taxon>
        <taxon>asterids</taxon>
        <taxon>lamiids</taxon>
        <taxon>Gentianales</taxon>
        <taxon>Rubiaceae</taxon>
        <taxon>Rubioideae</taxon>
        <taxon>Spermacoceae</taxon>
        <taxon>Hedyotis-Oldenlandia complex</taxon>
        <taxon>Oldenlandia</taxon>
    </lineage>
</organism>
<protein>
    <submittedName>
        <fullName evidence="1">OLC1v1038224C1</fullName>
    </submittedName>
</protein>
<reference evidence="1" key="1">
    <citation type="submission" date="2023-03" db="EMBL/GenBank/DDBJ databases">
        <authorList>
            <person name="Julca I."/>
        </authorList>
    </citation>
    <scope>NUCLEOTIDE SEQUENCE</scope>
</reference>